<dbReference type="EMBL" id="LQOP01000040">
    <property type="protein sequence ID" value="ORV19749.1"/>
    <property type="molecule type" value="Genomic_DNA"/>
</dbReference>
<proteinExistence type="predicted"/>
<dbReference type="RefSeq" id="WP_109790055.1">
    <property type="nucleotide sequence ID" value="NZ_JACKVA010000026.1"/>
</dbReference>
<reference evidence="3 5" key="2">
    <citation type="submission" date="2016-01" db="EMBL/GenBank/DDBJ databases">
        <title>The new phylogeny of the genus Mycobacterium.</title>
        <authorList>
            <person name="Tarcisio F."/>
            <person name="Conor M."/>
            <person name="Antonella G."/>
            <person name="Elisabetta G."/>
            <person name="Giulia F.S."/>
            <person name="Sara T."/>
            <person name="Anna F."/>
            <person name="Clotilde B."/>
            <person name="Roberto B."/>
            <person name="Veronica D.S."/>
            <person name="Fabio R."/>
            <person name="Monica P."/>
            <person name="Olivier J."/>
            <person name="Enrico T."/>
            <person name="Nicola S."/>
        </authorList>
    </citation>
    <scope>NUCLEOTIDE SEQUENCE [LARGE SCALE GENOMIC DNA]</scope>
    <source>
        <strain evidence="3 5">CCUG 50187</strain>
    </source>
</reference>
<protein>
    <submittedName>
        <fullName evidence="2">Bacteriophage protein</fullName>
    </submittedName>
</protein>
<dbReference type="GeneID" id="44300365"/>
<evidence type="ECO:0000313" key="5">
    <source>
        <dbReference type="Proteomes" id="UP000193811"/>
    </source>
</evidence>
<evidence type="ECO:0000313" key="3">
    <source>
        <dbReference type="EMBL" id="ORV19749.1"/>
    </source>
</evidence>
<organism evidence="2 4">
    <name type="scientific">Mycolicibacterium conceptionense</name>
    <dbReference type="NCBI Taxonomy" id="451644"/>
    <lineage>
        <taxon>Bacteria</taxon>
        <taxon>Bacillati</taxon>
        <taxon>Actinomycetota</taxon>
        <taxon>Actinomycetes</taxon>
        <taxon>Mycobacteriales</taxon>
        <taxon>Mycobacteriaceae</taxon>
        <taxon>Mycolicibacterium</taxon>
    </lineage>
</organism>
<evidence type="ECO:0000313" key="4">
    <source>
        <dbReference type="Proteomes" id="UP000182227"/>
    </source>
</evidence>
<accession>A0A0U1DZ47</accession>
<dbReference type="EMBL" id="CTEF01000011">
    <property type="protein sequence ID" value="CQD25322.1"/>
    <property type="molecule type" value="Genomic_DNA"/>
</dbReference>
<gene>
    <name evidence="3" type="ORF">AWB98_02380</name>
    <name evidence="1" type="ORF">BN970_03347</name>
    <name evidence="2" type="ORF">BN970_07124</name>
</gene>
<dbReference type="Proteomes" id="UP000193811">
    <property type="component" value="Unassembled WGS sequence"/>
</dbReference>
<evidence type="ECO:0000313" key="1">
    <source>
        <dbReference type="EMBL" id="CQD15873.1"/>
    </source>
</evidence>
<name>A0A0U1DZ47_9MYCO</name>
<dbReference type="AlphaFoldDB" id="A0A0U1DZ47"/>
<sequence>MSDIVTRARELLAGITPGPWIAEYSGEQGNCVIPADAQSTREAVCVTRLYHQQADAEFIAAAPQLVADLADRIESAESLLRALVDADDCWFDHNGDCQAHGFFDGPCAHEQAKQFLGMKEADRG</sequence>
<evidence type="ECO:0000313" key="2">
    <source>
        <dbReference type="EMBL" id="CQD25322.1"/>
    </source>
</evidence>
<dbReference type="Proteomes" id="UP000182227">
    <property type="component" value="Unassembled WGS sequence"/>
</dbReference>
<keyword evidence="5" id="KW-1185">Reference proteome</keyword>
<dbReference type="EMBL" id="CTEF01000002">
    <property type="protein sequence ID" value="CQD15873.1"/>
    <property type="molecule type" value="Genomic_DNA"/>
</dbReference>
<reference evidence="2 4" key="1">
    <citation type="submission" date="2015-03" db="EMBL/GenBank/DDBJ databases">
        <authorList>
            <person name="Murphy D."/>
        </authorList>
    </citation>
    <scope>NUCLEOTIDE SEQUENCE [LARGE SCALE GENOMIC DNA]</scope>
    <source>
        <strain evidence="2 4">D16</strain>
    </source>
</reference>